<name>A0A382M6Z3_9ZZZZ</name>
<dbReference type="Gene3D" id="2.70.98.90">
    <property type="match status" value="1"/>
</dbReference>
<evidence type="ECO:0000256" key="3">
    <source>
        <dbReference type="ARBA" id="ARBA00015325"/>
    </source>
</evidence>
<keyword evidence="11" id="KW-0472">Membrane</keyword>
<comment type="similarity">
    <text evidence="2">Belongs to the OXA1/ALB3/YidC family. Type 1 subfamily.</text>
</comment>
<evidence type="ECO:0000256" key="8">
    <source>
        <dbReference type="ARBA" id="ARBA00033245"/>
    </source>
</evidence>
<dbReference type="GO" id="GO:0015031">
    <property type="term" value="P:protein transport"/>
    <property type="evidence" value="ECO:0007669"/>
    <property type="project" value="UniProtKB-KW"/>
</dbReference>
<feature type="compositionally biased region" description="Basic and acidic residues" evidence="10">
    <location>
        <begin position="34"/>
        <end position="44"/>
    </location>
</feature>
<keyword evidence="11" id="KW-0812">Transmembrane</keyword>
<feature type="non-terminal residue" evidence="12">
    <location>
        <position position="260"/>
    </location>
</feature>
<evidence type="ECO:0000256" key="7">
    <source>
        <dbReference type="ARBA" id="ARBA00023186"/>
    </source>
</evidence>
<comment type="subcellular location">
    <subcellularLocation>
        <location evidence="1">Cell membrane</location>
        <topology evidence="1">Multi-pass membrane protein</topology>
    </subcellularLocation>
</comment>
<evidence type="ECO:0000256" key="6">
    <source>
        <dbReference type="ARBA" id="ARBA00022927"/>
    </source>
</evidence>
<evidence type="ECO:0000256" key="2">
    <source>
        <dbReference type="ARBA" id="ARBA00010527"/>
    </source>
</evidence>
<protein>
    <recommendedName>
        <fullName evidence="3">Membrane protein insertase YidC</fullName>
    </recommendedName>
    <alternativeName>
        <fullName evidence="9">Foldase YidC</fullName>
    </alternativeName>
    <alternativeName>
        <fullName evidence="8">Membrane integrase YidC</fullName>
    </alternativeName>
</protein>
<evidence type="ECO:0000256" key="11">
    <source>
        <dbReference type="SAM" id="Phobius"/>
    </source>
</evidence>
<keyword evidence="11" id="KW-1133">Transmembrane helix</keyword>
<accession>A0A382M6Z3</accession>
<keyword evidence="4" id="KW-0813">Transport</keyword>
<evidence type="ECO:0000256" key="9">
    <source>
        <dbReference type="ARBA" id="ARBA00033342"/>
    </source>
</evidence>
<feature type="transmembrane region" description="Helical" evidence="11">
    <location>
        <begin position="6"/>
        <end position="28"/>
    </location>
</feature>
<dbReference type="InterPro" id="IPR038221">
    <property type="entry name" value="YidC_periplasmic_sf"/>
</dbReference>
<evidence type="ECO:0000256" key="4">
    <source>
        <dbReference type="ARBA" id="ARBA00022448"/>
    </source>
</evidence>
<keyword evidence="7" id="KW-0143">Chaperone</keyword>
<evidence type="ECO:0000256" key="1">
    <source>
        <dbReference type="ARBA" id="ARBA00004651"/>
    </source>
</evidence>
<gene>
    <name evidence="12" type="ORF">METZ01_LOCUS297304</name>
</gene>
<evidence type="ECO:0000256" key="5">
    <source>
        <dbReference type="ARBA" id="ARBA00022475"/>
    </source>
</evidence>
<dbReference type="GO" id="GO:0005886">
    <property type="term" value="C:plasma membrane"/>
    <property type="evidence" value="ECO:0007669"/>
    <property type="project" value="UniProtKB-SubCell"/>
</dbReference>
<dbReference type="EMBL" id="UINC01091574">
    <property type="protein sequence ID" value="SVC44450.1"/>
    <property type="molecule type" value="Genomic_DNA"/>
</dbReference>
<organism evidence="12">
    <name type="scientific">marine metagenome</name>
    <dbReference type="NCBI Taxonomy" id="408172"/>
    <lineage>
        <taxon>unclassified sequences</taxon>
        <taxon>metagenomes</taxon>
        <taxon>ecological metagenomes</taxon>
    </lineage>
</organism>
<proteinExistence type="inferred from homology"/>
<evidence type="ECO:0000313" key="12">
    <source>
        <dbReference type="EMBL" id="SVC44450.1"/>
    </source>
</evidence>
<dbReference type="AlphaFoldDB" id="A0A382M6Z3"/>
<keyword evidence="6" id="KW-0653">Protein transport</keyword>
<keyword evidence="5" id="KW-1003">Cell membrane</keyword>
<sequence>MEKNHILFFVLSALIMIVYYVFIADKILPNQQESRKQGERKTVVDKSSTISDMADEESKLSGDMLGDTEVEKMSPTGVAKSLELAASQSPTIDVETQKYEISLSTTLAVPLEWSLKNYSDRSKKDLQKPLNLIPRTIATCLSIQPLDNNIKLDWIESSWTLEDDLSAINLTSPNSKPQSLTFHKDVGKNLRVFKKFTFYYDSYFVDLDLSFKNLSDNVSITSLDEGGYELKWGPGINADLLPHEVKSGSTSRYGKKGVFT</sequence>
<feature type="region of interest" description="Disordered" evidence="10">
    <location>
        <begin position="34"/>
        <end position="58"/>
    </location>
</feature>
<reference evidence="12" key="1">
    <citation type="submission" date="2018-05" db="EMBL/GenBank/DDBJ databases">
        <authorList>
            <person name="Lanie J.A."/>
            <person name="Ng W.-L."/>
            <person name="Kazmierczak K.M."/>
            <person name="Andrzejewski T.M."/>
            <person name="Davidsen T.M."/>
            <person name="Wayne K.J."/>
            <person name="Tettelin H."/>
            <person name="Glass J.I."/>
            <person name="Rusch D."/>
            <person name="Podicherti R."/>
            <person name="Tsui H.-C.T."/>
            <person name="Winkler M.E."/>
        </authorList>
    </citation>
    <scope>NUCLEOTIDE SEQUENCE</scope>
</reference>
<evidence type="ECO:0000256" key="10">
    <source>
        <dbReference type="SAM" id="MobiDB-lite"/>
    </source>
</evidence>